<evidence type="ECO:0000256" key="11">
    <source>
        <dbReference type="ARBA" id="ARBA00038905"/>
    </source>
</evidence>
<evidence type="ECO:0000256" key="4">
    <source>
        <dbReference type="ARBA" id="ARBA00022705"/>
    </source>
</evidence>
<dbReference type="GO" id="GO:0008413">
    <property type="term" value="F:8-oxo-7,8-dihydroguanosine triphosphate pyrophosphatase activity"/>
    <property type="evidence" value="ECO:0007669"/>
    <property type="project" value="TreeGrafter"/>
</dbReference>
<dbReference type="PRINTS" id="PR00502">
    <property type="entry name" value="NUDIXFAMILY"/>
</dbReference>
<dbReference type="GO" id="GO:0046872">
    <property type="term" value="F:metal ion binding"/>
    <property type="evidence" value="ECO:0007669"/>
    <property type="project" value="UniProtKB-KW"/>
</dbReference>
<dbReference type="InterPro" id="IPR029119">
    <property type="entry name" value="MutY_C"/>
</dbReference>
<keyword evidence="3" id="KW-0515">Mutator protein</keyword>
<keyword evidence="5" id="KW-0479">Metal-binding</keyword>
<feature type="domain" description="Nudix hydrolase" evidence="12">
    <location>
        <begin position="3"/>
        <end position="130"/>
    </location>
</feature>
<dbReference type="GO" id="GO:0044715">
    <property type="term" value="F:8-oxo-dGDP phosphatase activity"/>
    <property type="evidence" value="ECO:0007669"/>
    <property type="project" value="TreeGrafter"/>
</dbReference>
<evidence type="ECO:0000256" key="8">
    <source>
        <dbReference type="ARBA" id="ARBA00022842"/>
    </source>
</evidence>
<keyword evidence="4" id="KW-0235">DNA replication</keyword>
<comment type="similarity">
    <text evidence="2">Belongs to the Nudix hydrolase family.</text>
</comment>
<dbReference type="GO" id="GO:0006260">
    <property type="term" value="P:DNA replication"/>
    <property type="evidence" value="ECO:0007669"/>
    <property type="project" value="UniProtKB-KW"/>
</dbReference>
<dbReference type="PANTHER" id="PTHR47707">
    <property type="entry name" value="8-OXO-DGTP DIPHOSPHATASE"/>
    <property type="match status" value="1"/>
</dbReference>
<dbReference type="SUPFAM" id="SSF55811">
    <property type="entry name" value="Nudix"/>
    <property type="match status" value="1"/>
</dbReference>
<dbReference type="InterPro" id="IPR047127">
    <property type="entry name" value="MutT-like"/>
</dbReference>
<organism evidence="13 14">
    <name type="scientific">Levilactobacillus spicheri</name>
    <dbReference type="NCBI Taxonomy" id="216463"/>
    <lineage>
        <taxon>Bacteria</taxon>
        <taxon>Bacillati</taxon>
        <taxon>Bacillota</taxon>
        <taxon>Bacilli</taxon>
        <taxon>Lactobacillales</taxon>
        <taxon>Lactobacillaceae</taxon>
        <taxon>Levilactobacillus</taxon>
    </lineage>
</organism>
<keyword evidence="8" id="KW-0460">Magnesium</keyword>
<comment type="cofactor">
    <cofactor evidence="1">
        <name>Mg(2+)</name>
        <dbReference type="ChEBI" id="CHEBI:18420"/>
    </cofactor>
</comment>
<dbReference type="CDD" id="cd03425">
    <property type="entry name" value="NUDIX_MutT_NudA_like"/>
    <property type="match status" value="1"/>
</dbReference>
<keyword evidence="7" id="KW-0378">Hydrolase</keyword>
<dbReference type="InterPro" id="IPR000086">
    <property type="entry name" value="NUDIX_hydrolase_dom"/>
</dbReference>
<dbReference type="Pfam" id="PF14815">
    <property type="entry name" value="NUDIX_4"/>
    <property type="match status" value="1"/>
</dbReference>
<reference evidence="13 14" key="1">
    <citation type="submission" date="2015-03" db="EMBL/GenBank/DDBJ databases">
        <authorList>
            <person name="Zheng J."/>
            <person name="Ganezle M."/>
        </authorList>
    </citation>
    <scope>NUCLEOTIDE SEQUENCE [LARGE SCALE GENOMIC DNA]</scope>
    <source>
        <strain evidence="13 14">LP38</strain>
    </source>
</reference>
<dbReference type="GO" id="GO:0006281">
    <property type="term" value="P:DNA repair"/>
    <property type="evidence" value="ECO:0007669"/>
    <property type="project" value="UniProtKB-KW"/>
</dbReference>
<dbReference type="GO" id="GO:0035539">
    <property type="term" value="F:8-oxo-7,8-dihydrodeoxyguanosine triphosphate pyrophosphatase activity"/>
    <property type="evidence" value="ECO:0007669"/>
    <property type="project" value="UniProtKB-EC"/>
</dbReference>
<evidence type="ECO:0000259" key="12">
    <source>
        <dbReference type="PROSITE" id="PS51462"/>
    </source>
</evidence>
<evidence type="ECO:0000256" key="6">
    <source>
        <dbReference type="ARBA" id="ARBA00022763"/>
    </source>
</evidence>
<dbReference type="PANTHER" id="PTHR47707:SF1">
    <property type="entry name" value="NUDIX HYDROLASE FAMILY PROTEIN"/>
    <property type="match status" value="1"/>
</dbReference>
<comment type="caution">
    <text evidence="13">The sequence shown here is derived from an EMBL/GenBank/DDBJ whole genome shotgun (WGS) entry which is preliminary data.</text>
</comment>
<evidence type="ECO:0000313" key="14">
    <source>
        <dbReference type="Proteomes" id="UP000033491"/>
    </source>
</evidence>
<keyword evidence="6" id="KW-0227">DNA damage</keyword>
<dbReference type="PROSITE" id="PS51462">
    <property type="entry name" value="NUDIX"/>
    <property type="match status" value="1"/>
</dbReference>
<dbReference type="PATRIC" id="fig|216463.3.peg.1492"/>
<evidence type="ECO:0000313" key="13">
    <source>
        <dbReference type="EMBL" id="KJW11792.1"/>
    </source>
</evidence>
<dbReference type="EMBL" id="JZCR01000024">
    <property type="protein sequence ID" value="KJW11792.1"/>
    <property type="molecule type" value="Genomic_DNA"/>
</dbReference>
<evidence type="ECO:0000256" key="3">
    <source>
        <dbReference type="ARBA" id="ARBA00022457"/>
    </source>
</evidence>
<dbReference type="STRING" id="216463.VC81_11185"/>
<evidence type="ECO:0000256" key="10">
    <source>
        <dbReference type="ARBA" id="ARBA00035861"/>
    </source>
</evidence>
<proteinExistence type="inferred from homology"/>
<dbReference type="Proteomes" id="UP000033491">
    <property type="component" value="Unassembled WGS sequence"/>
</dbReference>
<dbReference type="AlphaFoldDB" id="A0A0F3RSP5"/>
<evidence type="ECO:0000256" key="7">
    <source>
        <dbReference type="ARBA" id="ARBA00022801"/>
    </source>
</evidence>
<sequence>MKKQINVVGAVLLEADKILATKRNDDRILGTLWEFPGGKIEPGETPEQALAREMREEFDDDIAVGAKAATSSHEYDFGVVHLTAYYAKFLTHHFDLIAHSKVEWVTQDQLATLNWADADQGIVEALKQADLTRVTFNGTN</sequence>
<dbReference type="EC" id="3.6.1.55" evidence="11"/>
<dbReference type="RefSeq" id="WP_045808155.1">
    <property type="nucleotide sequence ID" value="NZ_JZCR01000024.1"/>
</dbReference>
<dbReference type="GO" id="GO:0044716">
    <property type="term" value="F:8-oxo-GDP phosphatase activity"/>
    <property type="evidence" value="ECO:0007669"/>
    <property type="project" value="TreeGrafter"/>
</dbReference>
<evidence type="ECO:0000256" key="1">
    <source>
        <dbReference type="ARBA" id="ARBA00001946"/>
    </source>
</evidence>
<dbReference type="Gene3D" id="3.90.79.10">
    <property type="entry name" value="Nucleoside Triphosphate Pyrophosphohydrolase"/>
    <property type="match status" value="1"/>
</dbReference>
<dbReference type="InterPro" id="IPR015797">
    <property type="entry name" value="NUDIX_hydrolase-like_dom_sf"/>
</dbReference>
<evidence type="ECO:0000256" key="9">
    <source>
        <dbReference type="ARBA" id="ARBA00023204"/>
    </source>
</evidence>
<dbReference type="InterPro" id="IPR020476">
    <property type="entry name" value="Nudix_hydrolase"/>
</dbReference>
<name>A0A0F3RSP5_9LACO</name>
<accession>A0A0F3RSP5</accession>
<protein>
    <recommendedName>
        <fullName evidence="11">8-oxo-dGTP diphosphatase</fullName>
        <ecNumber evidence="11">3.6.1.55</ecNumber>
    </recommendedName>
</protein>
<evidence type="ECO:0000256" key="2">
    <source>
        <dbReference type="ARBA" id="ARBA00005582"/>
    </source>
</evidence>
<comment type="catalytic activity">
    <reaction evidence="10">
        <text>8-oxo-dGTP + H2O = 8-oxo-dGMP + diphosphate + H(+)</text>
        <dbReference type="Rhea" id="RHEA:31575"/>
        <dbReference type="ChEBI" id="CHEBI:15377"/>
        <dbReference type="ChEBI" id="CHEBI:15378"/>
        <dbReference type="ChEBI" id="CHEBI:33019"/>
        <dbReference type="ChEBI" id="CHEBI:63224"/>
        <dbReference type="ChEBI" id="CHEBI:77896"/>
        <dbReference type="EC" id="3.6.1.55"/>
    </reaction>
</comment>
<gene>
    <name evidence="13" type="ORF">VC81_11185</name>
</gene>
<evidence type="ECO:0000256" key="5">
    <source>
        <dbReference type="ARBA" id="ARBA00022723"/>
    </source>
</evidence>
<keyword evidence="9" id="KW-0234">DNA repair</keyword>
<dbReference type="OrthoDB" id="9810648at2"/>